<comment type="similarity">
    <text evidence="2">Belongs to the small GTPase superfamily. Rab family.</text>
</comment>
<dbReference type="FunFam" id="3.40.50.300:FF:000803">
    <property type="entry name" value="Ras-related protein Rab-43"/>
    <property type="match status" value="1"/>
</dbReference>
<dbReference type="Gene3D" id="3.40.50.300">
    <property type="entry name" value="P-loop containing nucleotide triphosphate hydrolases"/>
    <property type="match status" value="1"/>
</dbReference>
<dbReference type="PROSITE" id="PS51419">
    <property type="entry name" value="RAB"/>
    <property type="match status" value="1"/>
</dbReference>
<dbReference type="AlphaFoldDB" id="T1FSR1"/>
<evidence type="ECO:0000256" key="1">
    <source>
        <dbReference type="ARBA" id="ARBA00004580"/>
    </source>
</evidence>
<evidence type="ECO:0000313" key="15">
    <source>
        <dbReference type="EMBL" id="ESO06867.1"/>
    </source>
</evidence>
<keyword evidence="17" id="KW-1185">Reference proteome</keyword>
<evidence type="ECO:0000256" key="10">
    <source>
        <dbReference type="ARBA" id="ARBA00023289"/>
    </source>
</evidence>
<reference evidence="15 17" key="2">
    <citation type="journal article" date="2013" name="Nature">
        <title>Insights into bilaterian evolution from three spiralian genomes.</title>
        <authorList>
            <person name="Simakov O."/>
            <person name="Marletaz F."/>
            <person name="Cho S.J."/>
            <person name="Edsinger-Gonzales E."/>
            <person name="Havlak P."/>
            <person name="Hellsten U."/>
            <person name="Kuo D.H."/>
            <person name="Larsson T."/>
            <person name="Lv J."/>
            <person name="Arendt D."/>
            <person name="Savage R."/>
            <person name="Osoegawa K."/>
            <person name="de Jong P."/>
            <person name="Grimwood J."/>
            <person name="Chapman J.A."/>
            <person name="Shapiro H."/>
            <person name="Aerts A."/>
            <person name="Otillar R.P."/>
            <person name="Terry A.Y."/>
            <person name="Boore J.L."/>
            <person name="Grigoriev I.V."/>
            <person name="Lindberg D.R."/>
            <person name="Seaver E.C."/>
            <person name="Weisblat D.A."/>
            <person name="Putnam N.H."/>
            <person name="Rokhsar D.S."/>
        </authorList>
    </citation>
    <scope>NUCLEOTIDE SEQUENCE</scope>
</reference>
<dbReference type="GeneID" id="20211858"/>
<keyword evidence="7" id="KW-0342">GTP-binding</keyword>
<dbReference type="SMART" id="SM00173">
    <property type="entry name" value="RAS"/>
    <property type="match status" value="1"/>
</dbReference>
<dbReference type="SUPFAM" id="SSF52540">
    <property type="entry name" value="P-loop containing nucleoside triphosphate hydrolases"/>
    <property type="match status" value="1"/>
</dbReference>
<dbReference type="Proteomes" id="UP000015101">
    <property type="component" value="Unassembled WGS sequence"/>
</dbReference>
<dbReference type="STRING" id="6412.T1FSR1"/>
<evidence type="ECO:0000256" key="5">
    <source>
        <dbReference type="ARBA" id="ARBA00022741"/>
    </source>
</evidence>
<dbReference type="HOGENOM" id="CLU_041217_10_1_1"/>
<dbReference type="InterPro" id="IPR005225">
    <property type="entry name" value="Small_GTP-bd"/>
</dbReference>
<dbReference type="OMA" id="FIERHGN"/>
<keyword evidence="10" id="KW-0636">Prenylation</keyword>
<dbReference type="SMART" id="SM00176">
    <property type="entry name" value="RAN"/>
    <property type="match status" value="1"/>
</dbReference>
<organism evidence="16 17">
    <name type="scientific">Helobdella robusta</name>
    <name type="common">Californian leech</name>
    <dbReference type="NCBI Taxonomy" id="6412"/>
    <lineage>
        <taxon>Eukaryota</taxon>
        <taxon>Metazoa</taxon>
        <taxon>Spiralia</taxon>
        <taxon>Lophotrochozoa</taxon>
        <taxon>Annelida</taxon>
        <taxon>Clitellata</taxon>
        <taxon>Hirudinea</taxon>
        <taxon>Rhynchobdellida</taxon>
        <taxon>Glossiphoniidae</taxon>
        <taxon>Helobdella</taxon>
    </lineage>
</organism>
<name>T1FSR1_HELRO</name>
<protein>
    <recommendedName>
        <fullName evidence="14">Ras-related protein Rab-43</fullName>
    </recommendedName>
</protein>
<dbReference type="GO" id="GO:0030670">
    <property type="term" value="C:phagocytic vesicle membrane"/>
    <property type="evidence" value="ECO:0007669"/>
    <property type="project" value="UniProtKB-SubCell"/>
</dbReference>
<dbReference type="KEGG" id="hro:HELRODRAFT_191216"/>
<keyword evidence="9" id="KW-0449">Lipoprotein</keyword>
<dbReference type="PRINTS" id="PR00449">
    <property type="entry name" value="RASTRNSFRMNG"/>
</dbReference>
<evidence type="ECO:0000256" key="14">
    <source>
        <dbReference type="ARBA" id="ARBA00067841"/>
    </source>
</evidence>
<accession>T1FSR1</accession>
<evidence type="ECO:0000256" key="13">
    <source>
        <dbReference type="ARBA" id="ARBA00046278"/>
    </source>
</evidence>
<dbReference type="EMBL" id="AMQM01003697">
    <property type="status" value="NOT_ANNOTATED_CDS"/>
    <property type="molecule type" value="Genomic_DNA"/>
</dbReference>
<dbReference type="OrthoDB" id="9989112at2759"/>
<evidence type="ECO:0000256" key="4">
    <source>
        <dbReference type="ARBA" id="ARBA00022553"/>
    </source>
</evidence>
<dbReference type="Pfam" id="PF00071">
    <property type="entry name" value="Ras"/>
    <property type="match status" value="2"/>
</dbReference>
<dbReference type="EMBL" id="KB096275">
    <property type="protein sequence ID" value="ESO06867.1"/>
    <property type="molecule type" value="Genomic_DNA"/>
</dbReference>
<reference evidence="17" key="1">
    <citation type="submission" date="2012-12" db="EMBL/GenBank/DDBJ databases">
        <authorList>
            <person name="Hellsten U."/>
            <person name="Grimwood J."/>
            <person name="Chapman J.A."/>
            <person name="Shapiro H."/>
            <person name="Aerts A."/>
            <person name="Otillar R.P."/>
            <person name="Terry A.Y."/>
            <person name="Boore J.L."/>
            <person name="Simakov O."/>
            <person name="Marletaz F."/>
            <person name="Cho S.-J."/>
            <person name="Edsinger-Gonzales E."/>
            <person name="Havlak P."/>
            <person name="Kuo D.-H."/>
            <person name="Larsson T."/>
            <person name="Lv J."/>
            <person name="Arendt D."/>
            <person name="Savage R."/>
            <person name="Osoegawa K."/>
            <person name="de Jong P."/>
            <person name="Lindberg D.R."/>
            <person name="Seaver E.C."/>
            <person name="Weisblat D.A."/>
            <person name="Putnam N.H."/>
            <person name="Grigoriev I.V."/>
            <person name="Rokhsar D.S."/>
        </authorList>
    </citation>
    <scope>NUCLEOTIDE SEQUENCE</scope>
</reference>
<evidence type="ECO:0000256" key="9">
    <source>
        <dbReference type="ARBA" id="ARBA00023288"/>
    </source>
</evidence>
<keyword evidence="4" id="KW-0597">Phosphoprotein</keyword>
<keyword evidence="11" id="KW-0968">Cytoplasmic vesicle</keyword>
<evidence type="ECO:0000256" key="3">
    <source>
        <dbReference type="ARBA" id="ARBA00022481"/>
    </source>
</evidence>
<dbReference type="GO" id="GO:0005794">
    <property type="term" value="C:Golgi apparatus"/>
    <property type="evidence" value="ECO:0007669"/>
    <property type="project" value="UniProtKB-SubCell"/>
</dbReference>
<dbReference type="GO" id="GO:0003924">
    <property type="term" value="F:GTPase activity"/>
    <property type="evidence" value="ECO:0000318"/>
    <property type="project" value="GO_Central"/>
</dbReference>
<dbReference type="CTD" id="20211858"/>
<dbReference type="InterPro" id="IPR050209">
    <property type="entry name" value="Rab_GTPases_membrane_traffic"/>
</dbReference>
<dbReference type="GO" id="GO:0005525">
    <property type="term" value="F:GTP binding"/>
    <property type="evidence" value="ECO:0007669"/>
    <property type="project" value="UniProtKB-KW"/>
</dbReference>
<evidence type="ECO:0000256" key="8">
    <source>
        <dbReference type="ARBA" id="ARBA00023136"/>
    </source>
</evidence>
<dbReference type="GO" id="GO:0000045">
    <property type="term" value="P:autophagosome assembly"/>
    <property type="evidence" value="ECO:0000318"/>
    <property type="project" value="GO_Central"/>
</dbReference>
<proteinExistence type="inferred from homology"/>
<dbReference type="GO" id="GO:0012505">
    <property type="term" value="C:endomembrane system"/>
    <property type="evidence" value="ECO:0000318"/>
    <property type="project" value="GO_Central"/>
</dbReference>
<dbReference type="InterPro" id="IPR001806">
    <property type="entry name" value="Small_GTPase"/>
</dbReference>
<keyword evidence="5" id="KW-0547">Nucleotide-binding</keyword>
<dbReference type="SMART" id="SM00175">
    <property type="entry name" value="RAB"/>
    <property type="match status" value="1"/>
</dbReference>
<evidence type="ECO:0000313" key="17">
    <source>
        <dbReference type="Proteomes" id="UP000015101"/>
    </source>
</evidence>
<dbReference type="FunCoup" id="T1FSR1">
    <property type="interactions" value="33"/>
</dbReference>
<keyword evidence="8" id="KW-0472">Membrane</keyword>
<dbReference type="SMART" id="SM00174">
    <property type="entry name" value="RHO"/>
    <property type="match status" value="1"/>
</dbReference>
<dbReference type="PANTHER" id="PTHR47979">
    <property type="entry name" value="DRAB11-RELATED"/>
    <property type="match status" value="1"/>
</dbReference>
<evidence type="ECO:0000256" key="12">
    <source>
        <dbReference type="ARBA" id="ARBA00037864"/>
    </source>
</evidence>
<evidence type="ECO:0000256" key="6">
    <source>
        <dbReference type="ARBA" id="ARBA00023034"/>
    </source>
</evidence>
<reference evidence="16" key="3">
    <citation type="submission" date="2015-06" db="UniProtKB">
        <authorList>
            <consortium name="EnsemblMetazoa"/>
        </authorList>
    </citation>
    <scope>IDENTIFICATION</scope>
</reference>
<comment type="subcellular location">
    <subcellularLocation>
        <location evidence="1">Cytoplasmic vesicle</location>
        <location evidence="1">Phagosome membrane</location>
    </subcellularLocation>
    <subcellularLocation>
        <location evidence="13">Endomembrane system</location>
        <topology evidence="13">Lipid-anchor</topology>
        <orientation evidence="13">Cytoplasmic side</orientation>
    </subcellularLocation>
    <subcellularLocation>
        <location evidence="12">Golgi apparatus</location>
        <location evidence="12">trans-Golgi network membrane</location>
        <topology evidence="12">Lipid-anchor</topology>
    </subcellularLocation>
</comment>
<dbReference type="RefSeq" id="XP_009014963.1">
    <property type="nucleotide sequence ID" value="XM_009016715.1"/>
</dbReference>
<dbReference type="InParanoid" id="T1FSR1"/>
<dbReference type="eggNOG" id="KOG0084">
    <property type="taxonomic scope" value="Eukaryota"/>
</dbReference>
<keyword evidence="3" id="KW-0488">Methylation</keyword>
<dbReference type="PROSITE" id="PS51420">
    <property type="entry name" value="RHO"/>
    <property type="match status" value="1"/>
</dbReference>
<evidence type="ECO:0000313" key="16">
    <source>
        <dbReference type="EnsemblMetazoa" id="HelroP191216"/>
    </source>
</evidence>
<evidence type="ECO:0000256" key="2">
    <source>
        <dbReference type="ARBA" id="ARBA00006270"/>
    </source>
</evidence>
<evidence type="ECO:0000256" key="7">
    <source>
        <dbReference type="ARBA" id="ARBA00023134"/>
    </source>
</evidence>
<dbReference type="InterPro" id="IPR027417">
    <property type="entry name" value="P-loop_NTPase"/>
</dbReference>
<dbReference type="GO" id="GO:0006886">
    <property type="term" value="P:intracellular protein transport"/>
    <property type="evidence" value="ECO:0000318"/>
    <property type="project" value="GO_Central"/>
</dbReference>
<dbReference type="PROSITE" id="PS51421">
    <property type="entry name" value="RAS"/>
    <property type="match status" value="1"/>
</dbReference>
<evidence type="ECO:0000256" key="11">
    <source>
        <dbReference type="ARBA" id="ARBA00023329"/>
    </source>
</evidence>
<dbReference type="NCBIfam" id="TIGR00231">
    <property type="entry name" value="small_GTP"/>
    <property type="match status" value="1"/>
</dbReference>
<gene>
    <name evidence="16" type="primary">20211858</name>
    <name evidence="15" type="ORF">HELRODRAFT_191216</name>
</gene>
<dbReference type="EnsemblMetazoa" id="HelroT191216">
    <property type="protein sequence ID" value="HelroP191216"/>
    <property type="gene ID" value="HelroG191216"/>
</dbReference>
<sequence>MFRPVVESDEVFDLLFKLVLIGDAGVGKTCLVQRFMGGSFIERHSSTIGVDFTMKTITIDGKKVKLQIWDTAGQERFRTITQSYYRSANGVILAFDTTRYETFLNCARLVHVSYLCLYFISLFMWFEDVKKYATPNALVILVGNKNDLTELRNVPENEARQFCEQNQMTGYVETSAKDNTHTQEAFMEIAKFDKKLIVPRLKEISLNWCYIEFHNCPK</sequence>
<keyword evidence="6" id="KW-0333">Golgi apparatus</keyword>